<gene>
    <name evidence="1" type="ORF">C7460_112149</name>
</gene>
<dbReference type="InterPro" id="IPR032577">
    <property type="entry name" value="DUF4920"/>
</dbReference>
<keyword evidence="2" id="KW-1185">Reference proteome</keyword>
<reference evidence="1 2" key="1">
    <citation type="submission" date="2018-07" db="EMBL/GenBank/DDBJ databases">
        <title>Genomic Encyclopedia of Type Strains, Phase IV (KMG-IV): sequencing the most valuable type-strain genomes for metagenomic binning, comparative biology and taxonomic classification.</title>
        <authorList>
            <person name="Goeker M."/>
        </authorList>
    </citation>
    <scope>NUCLEOTIDE SEQUENCE [LARGE SCALE GENOMIC DNA]</scope>
    <source>
        <strain evidence="1 2">DSM 4134</strain>
    </source>
</reference>
<dbReference type="AlphaFoldDB" id="A0A3D9L3A7"/>
<dbReference type="EMBL" id="QREG01000012">
    <property type="protein sequence ID" value="RED97538.1"/>
    <property type="molecule type" value="Genomic_DNA"/>
</dbReference>
<evidence type="ECO:0000313" key="2">
    <source>
        <dbReference type="Proteomes" id="UP000256779"/>
    </source>
</evidence>
<proteinExistence type="predicted"/>
<dbReference type="Proteomes" id="UP000256779">
    <property type="component" value="Unassembled WGS sequence"/>
</dbReference>
<sequence length="163" mass="17887">MNINNALYRRLSTYFVVGVVIMLTSCNSSSQETSATFYGQDFSLTEVKKLSDVEAALTLNDSLPEVTLSGEVKAVCQKKGCWMTLNSSNGNRVRVTFKDYGFFVPKDLSGSVVTIKGVVKSEELSTEMDQHYAEDEGRAFDPEADLREISIVASGVTVTSKMN</sequence>
<evidence type="ECO:0000313" key="1">
    <source>
        <dbReference type="EMBL" id="RED97538.1"/>
    </source>
</evidence>
<organism evidence="1 2">
    <name type="scientific">Marinoscillum furvescens DSM 4134</name>
    <dbReference type="NCBI Taxonomy" id="1122208"/>
    <lineage>
        <taxon>Bacteria</taxon>
        <taxon>Pseudomonadati</taxon>
        <taxon>Bacteroidota</taxon>
        <taxon>Cytophagia</taxon>
        <taxon>Cytophagales</taxon>
        <taxon>Reichenbachiellaceae</taxon>
        <taxon>Marinoscillum</taxon>
    </lineage>
</organism>
<protein>
    <submittedName>
        <fullName evidence="1">Uncharacterized protein DUF4920</fullName>
    </submittedName>
</protein>
<comment type="caution">
    <text evidence="1">The sequence shown here is derived from an EMBL/GenBank/DDBJ whole genome shotgun (WGS) entry which is preliminary data.</text>
</comment>
<name>A0A3D9L3A7_MARFU</name>
<dbReference type="Pfam" id="PF16267">
    <property type="entry name" value="DUF4920"/>
    <property type="match status" value="1"/>
</dbReference>
<accession>A0A3D9L3A7</accession>